<feature type="compositionally biased region" description="Basic residues" evidence="1">
    <location>
        <begin position="273"/>
        <end position="288"/>
    </location>
</feature>
<protein>
    <recommendedName>
        <fullName evidence="2">Protein kinase domain-containing protein</fullName>
    </recommendedName>
</protein>
<dbReference type="eggNOG" id="ENOG502RUJG">
    <property type="taxonomic scope" value="Eukaryota"/>
</dbReference>
<dbReference type="Gene3D" id="1.10.510.10">
    <property type="entry name" value="Transferase(Phosphotransferase) domain 1"/>
    <property type="match status" value="1"/>
</dbReference>
<accession>K0RMP7</accession>
<dbReference type="EMBL" id="AGNL01037601">
    <property type="protein sequence ID" value="EJK53534.1"/>
    <property type="molecule type" value="Genomic_DNA"/>
</dbReference>
<dbReference type="GO" id="GO:0005524">
    <property type="term" value="F:ATP binding"/>
    <property type="evidence" value="ECO:0007669"/>
    <property type="project" value="InterPro"/>
</dbReference>
<dbReference type="OrthoDB" id="41771at2759"/>
<evidence type="ECO:0000313" key="3">
    <source>
        <dbReference type="EMBL" id="EJK53534.1"/>
    </source>
</evidence>
<feature type="compositionally biased region" description="Low complexity" evidence="1">
    <location>
        <begin position="14"/>
        <end position="24"/>
    </location>
</feature>
<feature type="domain" description="Protein kinase" evidence="2">
    <location>
        <begin position="340"/>
        <end position="658"/>
    </location>
</feature>
<dbReference type="GO" id="GO:0005737">
    <property type="term" value="C:cytoplasm"/>
    <property type="evidence" value="ECO:0007669"/>
    <property type="project" value="TreeGrafter"/>
</dbReference>
<feature type="region of interest" description="Disordered" evidence="1">
    <location>
        <begin position="255"/>
        <end position="296"/>
    </location>
</feature>
<proteinExistence type="predicted"/>
<gene>
    <name evidence="3" type="ORF">THAOC_27016</name>
</gene>
<reference evidence="3 4" key="1">
    <citation type="journal article" date="2012" name="Genome Biol.">
        <title>Genome and low-iron response of an oceanic diatom adapted to chronic iron limitation.</title>
        <authorList>
            <person name="Lommer M."/>
            <person name="Specht M."/>
            <person name="Roy A.S."/>
            <person name="Kraemer L."/>
            <person name="Andreson R."/>
            <person name="Gutowska M.A."/>
            <person name="Wolf J."/>
            <person name="Bergner S.V."/>
            <person name="Schilhabel M.B."/>
            <person name="Klostermeier U.C."/>
            <person name="Beiko R.G."/>
            <person name="Rosenstiel P."/>
            <person name="Hippler M."/>
            <person name="Laroche J."/>
        </authorList>
    </citation>
    <scope>NUCLEOTIDE SEQUENCE [LARGE SCALE GENOMIC DNA]</scope>
    <source>
        <strain evidence="3 4">CCMP1005</strain>
    </source>
</reference>
<feature type="region of interest" description="Disordered" evidence="1">
    <location>
        <begin position="1"/>
        <end position="90"/>
    </location>
</feature>
<evidence type="ECO:0000256" key="1">
    <source>
        <dbReference type="SAM" id="MobiDB-lite"/>
    </source>
</evidence>
<dbReference type="InterPro" id="IPR011009">
    <property type="entry name" value="Kinase-like_dom_sf"/>
</dbReference>
<dbReference type="GO" id="GO:0004672">
    <property type="term" value="F:protein kinase activity"/>
    <property type="evidence" value="ECO:0007669"/>
    <property type="project" value="InterPro"/>
</dbReference>
<comment type="caution">
    <text evidence="3">The sequence shown here is derived from an EMBL/GenBank/DDBJ whole genome shotgun (WGS) entry which is preliminary data.</text>
</comment>
<name>K0RMP7_THAOC</name>
<keyword evidence="4" id="KW-1185">Reference proteome</keyword>
<dbReference type="InterPro" id="IPR050167">
    <property type="entry name" value="Ser_Thr_protein_kinase"/>
</dbReference>
<dbReference type="Pfam" id="PF00069">
    <property type="entry name" value="Pkinase"/>
    <property type="match status" value="1"/>
</dbReference>
<feature type="compositionally biased region" description="Basic residues" evidence="1">
    <location>
        <begin position="151"/>
        <end position="162"/>
    </location>
</feature>
<feature type="region of interest" description="Disordered" evidence="1">
    <location>
        <begin position="111"/>
        <end position="162"/>
    </location>
</feature>
<dbReference type="PANTHER" id="PTHR23257:SF958">
    <property type="entry name" value="SERINE_THREONINE-PROTEIN KINASE WNK4"/>
    <property type="match status" value="1"/>
</dbReference>
<dbReference type="Proteomes" id="UP000266841">
    <property type="component" value="Unassembled WGS sequence"/>
</dbReference>
<dbReference type="SUPFAM" id="SSF56112">
    <property type="entry name" value="Protein kinase-like (PK-like)"/>
    <property type="match status" value="1"/>
</dbReference>
<dbReference type="GO" id="GO:0007165">
    <property type="term" value="P:signal transduction"/>
    <property type="evidence" value="ECO:0007669"/>
    <property type="project" value="TreeGrafter"/>
</dbReference>
<organism evidence="3 4">
    <name type="scientific">Thalassiosira oceanica</name>
    <name type="common">Marine diatom</name>
    <dbReference type="NCBI Taxonomy" id="159749"/>
    <lineage>
        <taxon>Eukaryota</taxon>
        <taxon>Sar</taxon>
        <taxon>Stramenopiles</taxon>
        <taxon>Ochrophyta</taxon>
        <taxon>Bacillariophyta</taxon>
        <taxon>Coscinodiscophyceae</taxon>
        <taxon>Thalassiosirophycidae</taxon>
        <taxon>Thalassiosirales</taxon>
        <taxon>Thalassiosiraceae</taxon>
        <taxon>Thalassiosira</taxon>
    </lineage>
</organism>
<evidence type="ECO:0000313" key="4">
    <source>
        <dbReference type="Proteomes" id="UP000266841"/>
    </source>
</evidence>
<dbReference type="InterPro" id="IPR000719">
    <property type="entry name" value="Prot_kinase_dom"/>
</dbReference>
<sequence length="669" mass="75132">MNSAAANDDDDVGDCIGDGSSSCSLRSRGWDDSSSSCSSSSYGTSDDHSSGCLGSHNSRSERSDAGSWSSSSDSDEYDSEEDSRHVPPHDKLINASTLTFRSGVLPIVQQGMALREPAGPSTLTRRRVKVDYSESERSPQGNDEFVVPSKPRARRRPRTRRHGRTLQKVVSLNGSCCMKKLSTQLLIVAFVAWILSQCYHFHYASITRFLVNHSGGLFGPSSFRYHSANVNMHTWKTPEQMKRLRDERYKEARTVLGSGAGDETVDSESQNRGGKRIKQRQKNKKKGSRDHEGNLRKERLKPGCTALDWHSYHFPNCNEIHEIDLRSVTKGRRQTKRSDSFPWGFVGAGLWRDVFSCDPRSETELNSTTEHVPFPPAVLKLMKSEHEYEMRNMQRHRRDALVMERLSSSHHLVAIYGYCAQAVLTKSISHTLDDVIYAREYEKVKRWKPNGGYQVNPPLESWMGVDQDGELLATRETEKGRLKLALGVFRGLKDLHHGDGRTNQWLPIVHADLQAKQYLVDSSSGRVYLNDFNRCRFMPAVTNSTSLESCSFQIPSAPGGSRSPEEYDLAPLSEKLDVYSAGNILYGIITGKKPWDGEKGKKIKTLVQLGERPQVEDSIRNTEGTVDFELVKLLDRVYEADPNKRASASDVVAALERISRTFHFSTSSS</sequence>
<dbReference type="PANTHER" id="PTHR23257">
    <property type="entry name" value="SERINE-THREONINE PROTEIN KINASE"/>
    <property type="match status" value="1"/>
</dbReference>
<dbReference type="AlphaFoldDB" id="K0RMP7"/>
<dbReference type="PROSITE" id="PS50011">
    <property type="entry name" value="PROTEIN_KINASE_DOM"/>
    <property type="match status" value="1"/>
</dbReference>
<evidence type="ECO:0000259" key="2">
    <source>
        <dbReference type="PROSITE" id="PS50011"/>
    </source>
</evidence>
<feature type="compositionally biased region" description="Low complexity" evidence="1">
    <location>
        <begin position="32"/>
        <end position="44"/>
    </location>
</feature>